<dbReference type="AlphaFoldDB" id="A0A2A6D2F3"/>
<organism evidence="2 3">
    <name type="scientific">Pristionchus pacificus</name>
    <name type="common">Parasitic nematode worm</name>
    <dbReference type="NCBI Taxonomy" id="54126"/>
    <lineage>
        <taxon>Eukaryota</taxon>
        <taxon>Metazoa</taxon>
        <taxon>Ecdysozoa</taxon>
        <taxon>Nematoda</taxon>
        <taxon>Chromadorea</taxon>
        <taxon>Rhabditida</taxon>
        <taxon>Rhabditina</taxon>
        <taxon>Diplogasteromorpha</taxon>
        <taxon>Diplogasteroidea</taxon>
        <taxon>Neodiplogasteridae</taxon>
        <taxon>Pristionchus</taxon>
    </lineage>
</organism>
<accession>A0A2A6D2F3</accession>
<protein>
    <submittedName>
        <fullName evidence="2">Unc-96</fullName>
    </submittedName>
</protein>
<reference evidence="2" key="2">
    <citation type="submission" date="2022-06" db="UniProtKB">
        <authorList>
            <consortium name="EnsemblMetazoa"/>
        </authorList>
    </citation>
    <scope>IDENTIFICATION</scope>
    <source>
        <strain evidence="2">PS312</strain>
    </source>
</reference>
<feature type="compositionally biased region" description="Acidic residues" evidence="1">
    <location>
        <begin position="412"/>
        <end position="423"/>
    </location>
</feature>
<feature type="compositionally biased region" description="Low complexity" evidence="1">
    <location>
        <begin position="8"/>
        <end position="22"/>
    </location>
</feature>
<feature type="compositionally biased region" description="Polar residues" evidence="1">
    <location>
        <begin position="72"/>
        <end position="87"/>
    </location>
</feature>
<dbReference type="GO" id="GO:0071688">
    <property type="term" value="P:striated muscle myosin thick filament assembly"/>
    <property type="evidence" value="ECO:0007669"/>
    <property type="project" value="EnsemblMetazoa"/>
</dbReference>
<dbReference type="EnsemblMetazoa" id="PPA42304.1">
    <property type="protein sequence ID" value="PPA42304.1"/>
    <property type="gene ID" value="WBGene00280673"/>
</dbReference>
<evidence type="ECO:0000256" key="1">
    <source>
        <dbReference type="SAM" id="MobiDB-lite"/>
    </source>
</evidence>
<evidence type="ECO:0000313" key="3">
    <source>
        <dbReference type="Proteomes" id="UP000005239"/>
    </source>
</evidence>
<feature type="region of interest" description="Disordered" evidence="1">
    <location>
        <begin position="51"/>
        <end position="96"/>
    </location>
</feature>
<evidence type="ECO:0000313" key="2">
    <source>
        <dbReference type="EnsemblMetazoa" id="PPA42304.1"/>
    </source>
</evidence>
<sequence>MSAEVEEPVAVAASPEPTTAPAREGRTLGQMSTASRSLLDASHELLGMSPYSASGAVPLPSVTMPRERGLKSRSSSPDSGLYSSHSNPVVPRLNPMPTFKRIDFDDRTFDSVEERKPAWKQLESSIKDSYHTAKRSADKTKEESDFLESTFLARPRAKRAESPFGELDRDTFLPRSRLSYSSSSIGLGPCVGSSASIGSYYGGSGAYAAPAVNRSQGIESRYDKRVDEMEKRIMRSTCLPSASMRSISTKEFRNAPAPSAGSASEADDYDFSAYAPRPYYSRPDRSDPDYFDFDLAHSVDLYRKPEGTYVPKRPQEWESKLLAESRCKGAAPLSGHMFKSGESDWRNANASLLSAALRTPKFWEQRFESIGQQVRDSNPISLESINRRRRWLSDRILNRPIPNRFNEYRDPDYEDYDDPKDDD</sequence>
<accession>A0A8R1Z2U8</accession>
<dbReference type="GO" id="GO:0040011">
    <property type="term" value="P:locomotion"/>
    <property type="evidence" value="ECO:0007669"/>
    <property type="project" value="EnsemblMetazoa"/>
</dbReference>
<dbReference type="GO" id="GO:0017022">
    <property type="term" value="F:myosin binding"/>
    <property type="evidence" value="ECO:0007669"/>
    <property type="project" value="EnsemblMetazoa"/>
</dbReference>
<reference evidence="3" key="1">
    <citation type="journal article" date="2008" name="Nat. Genet.">
        <title>The Pristionchus pacificus genome provides a unique perspective on nematode lifestyle and parasitism.</title>
        <authorList>
            <person name="Dieterich C."/>
            <person name="Clifton S.W."/>
            <person name="Schuster L.N."/>
            <person name="Chinwalla A."/>
            <person name="Delehaunty K."/>
            <person name="Dinkelacker I."/>
            <person name="Fulton L."/>
            <person name="Fulton R."/>
            <person name="Godfrey J."/>
            <person name="Minx P."/>
            <person name="Mitreva M."/>
            <person name="Roeseler W."/>
            <person name="Tian H."/>
            <person name="Witte H."/>
            <person name="Yang S.P."/>
            <person name="Wilson R.K."/>
            <person name="Sommer R.J."/>
        </authorList>
    </citation>
    <scope>NUCLEOTIDE SEQUENCE [LARGE SCALE GENOMIC DNA]</scope>
    <source>
        <strain evidence="3">PS312</strain>
    </source>
</reference>
<feature type="region of interest" description="Disordered" evidence="1">
    <location>
        <begin position="402"/>
        <end position="423"/>
    </location>
</feature>
<feature type="region of interest" description="Disordered" evidence="1">
    <location>
        <begin position="1"/>
        <end position="36"/>
    </location>
</feature>
<dbReference type="GO" id="GO:0005863">
    <property type="term" value="C:striated muscle myosin thick filament"/>
    <property type="evidence" value="ECO:0007669"/>
    <property type="project" value="EnsemblMetazoa"/>
</dbReference>
<dbReference type="OrthoDB" id="5918434at2759"/>
<name>A0A2A6D2F3_PRIPA</name>
<dbReference type="GO" id="GO:0031430">
    <property type="term" value="C:M band"/>
    <property type="evidence" value="ECO:0007669"/>
    <property type="project" value="EnsemblMetazoa"/>
</dbReference>
<proteinExistence type="predicted"/>
<dbReference type="GO" id="GO:0051493">
    <property type="term" value="P:regulation of cytoskeleton organization"/>
    <property type="evidence" value="ECO:0007669"/>
    <property type="project" value="EnsemblMetazoa"/>
</dbReference>
<dbReference type="Proteomes" id="UP000005239">
    <property type="component" value="Unassembled WGS sequence"/>
</dbReference>
<keyword evidence="3" id="KW-1185">Reference proteome</keyword>
<gene>
    <name evidence="2" type="primary">WBGene00280673</name>
</gene>